<evidence type="ECO:0000256" key="10">
    <source>
        <dbReference type="SAM" id="MobiDB-lite"/>
    </source>
</evidence>
<feature type="transmembrane region" description="Helical" evidence="11">
    <location>
        <begin position="216"/>
        <end position="234"/>
    </location>
</feature>
<keyword evidence="14" id="KW-1185">Reference proteome</keyword>
<dbReference type="InterPro" id="IPR013083">
    <property type="entry name" value="Znf_RING/FYVE/PHD"/>
</dbReference>
<comment type="caution">
    <text evidence="13">The sequence shown here is derived from an EMBL/GenBank/DDBJ whole genome shotgun (WGS) entry which is preliminary data.</text>
</comment>
<organism evidence="13 14">
    <name type="scientific">Microctonus aethiopoides</name>
    <dbReference type="NCBI Taxonomy" id="144406"/>
    <lineage>
        <taxon>Eukaryota</taxon>
        <taxon>Metazoa</taxon>
        <taxon>Ecdysozoa</taxon>
        <taxon>Arthropoda</taxon>
        <taxon>Hexapoda</taxon>
        <taxon>Insecta</taxon>
        <taxon>Pterygota</taxon>
        <taxon>Neoptera</taxon>
        <taxon>Endopterygota</taxon>
        <taxon>Hymenoptera</taxon>
        <taxon>Apocrita</taxon>
        <taxon>Ichneumonoidea</taxon>
        <taxon>Braconidae</taxon>
        <taxon>Euphorinae</taxon>
        <taxon>Microctonus</taxon>
    </lineage>
</organism>
<dbReference type="InterPro" id="IPR001841">
    <property type="entry name" value="Znf_RING"/>
</dbReference>
<feature type="region of interest" description="Disordered" evidence="10">
    <location>
        <begin position="154"/>
        <end position="185"/>
    </location>
</feature>
<dbReference type="PROSITE" id="PS00518">
    <property type="entry name" value="ZF_RING_1"/>
    <property type="match status" value="1"/>
</dbReference>
<keyword evidence="6" id="KW-0862">Zinc</keyword>
<feature type="domain" description="RING-type" evidence="12">
    <location>
        <begin position="415"/>
        <end position="453"/>
    </location>
</feature>
<dbReference type="SUPFAM" id="SSF57850">
    <property type="entry name" value="RING/U-box"/>
    <property type="match status" value="1"/>
</dbReference>
<feature type="region of interest" description="Disordered" evidence="10">
    <location>
        <begin position="34"/>
        <end position="53"/>
    </location>
</feature>
<feature type="transmembrane region" description="Helical" evidence="11">
    <location>
        <begin position="255"/>
        <end position="273"/>
    </location>
</feature>
<evidence type="ECO:0000256" key="6">
    <source>
        <dbReference type="ARBA" id="ARBA00022833"/>
    </source>
</evidence>
<dbReference type="SMART" id="SM00184">
    <property type="entry name" value="RING"/>
    <property type="match status" value="1"/>
</dbReference>
<evidence type="ECO:0000256" key="5">
    <source>
        <dbReference type="ARBA" id="ARBA00022786"/>
    </source>
</evidence>
<dbReference type="Proteomes" id="UP001168990">
    <property type="component" value="Unassembled WGS sequence"/>
</dbReference>
<keyword evidence="5" id="KW-0833">Ubl conjugation pathway</keyword>
<evidence type="ECO:0000256" key="3">
    <source>
        <dbReference type="ARBA" id="ARBA00022723"/>
    </source>
</evidence>
<dbReference type="Gene3D" id="3.30.40.10">
    <property type="entry name" value="Zinc/RING finger domain, C3HC4 (zinc finger)"/>
    <property type="match status" value="1"/>
</dbReference>
<dbReference type="CDD" id="cd16532">
    <property type="entry name" value="RING-HC_RNFT1-like"/>
    <property type="match status" value="1"/>
</dbReference>
<dbReference type="GO" id="GO:0061630">
    <property type="term" value="F:ubiquitin protein ligase activity"/>
    <property type="evidence" value="ECO:0007669"/>
    <property type="project" value="InterPro"/>
</dbReference>
<feature type="transmembrane region" description="Helical" evidence="11">
    <location>
        <begin position="355"/>
        <end position="374"/>
    </location>
</feature>
<evidence type="ECO:0000256" key="7">
    <source>
        <dbReference type="ARBA" id="ARBA00022989"/>
    </source>
</evidence>
<feature type="compositionally biased region" description="Low complexity" evidence="10">
    <location>
        <begin position="154"/>
        <end position="179"/>
    </location>
</feature>
<dbReference type="Pfam" id="PF13920">
    <property type="entry name" value="zf-C3HC4_3"/>
    <property type="match status" value="1"/>
</dbReference>
<evidence type="ECO:0000256" key="2">
    <source>
        <dbReference type="ARBA" id="ARBA00022692"/>
    </source>
</evidence>
<keyword evidence="2 11" id="KW-0812">Transmembrane</keyword>
<comment type="subcellular location">
    <subcellularLocation>
        <location evidence="1">Membrane</location>
        <topology evidence="1">Multi-pass membrane protein</topology>
    </subcellularLocation>
</comment>
<dbReference type="PANTHER" id="PTHR15860">
    <property type="entry name" value="UNCHARACTERIZED RING FINGER-CONTAINING PROTEIN"/>
    <property type="match status" value="1"/>
</dbReference>
<proteinExistence type="predicted"/>
<evidence type="ECO:0000313" key="14">
    <source>
        <dbReference type="Proteomes" id="UP001168990"/>
    </source>
</evidence>
<reference evidence="13" key="1">
    <citation type="journal article" date="2023" name="bioRxiv">
        <title>Scaffold-level genome assemblies of two parasitoid biocontrol wasps reveal the parthenogenesis mechanism and an associated novel virus.</title>
        <authorList>
            <person name="Inwood S."/>
            <person name="Skelly J."/>
            <person name="Guhlin J."/>
            <person name="Harrop T."/>
            <person name="Goldson S."/>
            <person name="Dearden P."/>
        </authorList>
    </citation>
    <scope>NUCLEOTIDE SEQUENCE</scope>
    <source>
        <strain evidence="13">Irish</strain>
        <tissue evidence="13">Whole body</tissue>
    </source>
</reference>
<gene>
    <name evidence="13" type="ORF">PV328_009816</name>
</gene>
<name>A0AA39C6L9_9HYME</name>
<accession>A0AA39C6L9</accession>
<dbReference type="InterPro" id="IPR044235">
    <property type="entry name" value="RNFT1/2"/>
</dbReference>
<keyword evidence="4 9" id="KW-0863">Zinc-finger</keyword>
<evidence type="ECO:0000313" key="13">
    <source>
        <dbReference type="EMBL" id="KAK0158874.1"/>
    </source>
</evidence>
<dbReference type="InterPro" id="IPR017907">
    <property type="entry name" value="Znf_RING_CS"/>
</dbReference>
<evidence type="ECO:0000256" key="11">
    <source>
        <dbReference type="SAM" id="Phobius"/>
    </source>
</evidence>
<keyword evidence="7 11" id="KW-1133">Transmembrane helix</keyword>
<keyword evidence="8 11" id="KW-0472">Membrane</keyword>
<dbReference type="AlphaFoldDB" id="A0AA39C6L9"/>
<dbReference type="PANTHER" id="PTHR15860:SF0">
    <property type="entry name" value="LP20373P"/>
    <property type="match status" value="1"/>
</dbReference>
<evidence type="ECO:0000256" key="9">
    <source>
        <dbReference type="PROSITE-ProRule" id="PRU00175"/>
    </source>
</evidence>
<evidence type="ECO:0000256" key="8">
    <source>
        <dbReference type="ARBA" id="ARBA00023136"/>
    </source>
</evidence>
<keyword evidence="3" id="KW-0479">Metal-binding</keyword>
<dbReference type="GO" id="GO:1904294">
    <property type="term" value="P:positive regulation of ERAD pathway"/>
    <property type="evidence" value="ECO:0007669"/>
    <property type="project" value="InterPro"/>
</dbReference>
<dbReference type="GO" id="GO:0016020">
    <property type="term" value="C:membrane"/>
    <property type="evidence" value="ECO:0007669"/>
    <property type="project" value="UniProtKB-SubCell"/>
</dbReference>
<reference evidence="13" key="2">
    <citation type="submission" date="2023-03" db="EMBL/GenBank/DDBJ databases">
        <authorList>
            <person name="Inwood S.N."/>
            <person name="Skelly J.G."/>
            <person name="Guhlin J."/>
            <person name="Harrop T.W.R."/>
            <person name="Goldson S.G."/>
            <person name="Dearden P.K."/>
        </authorList>
    </citation>
    <scope>NUCLEOTIDE SEQUENCE</scope>
    <source>
        <strain evidence="13">Irish</strain>
        <tissue evidence="13">Whole body</tissue>
    </source>
</reference>
<evidence type="ECO:0000256" key="1">
    <source>
        <dbReference type="ARBA" id="ARBA00004141"/>
    </source>
</evidence>
<evidence type="ECO:0000256" key="4">
    <source>
        <dbReference type="ARBA" id="ARBA00022771"/>
    </source>
</evidence>
<evidence type="ECO:0000259" key="12">
    <source>
        <dbReference type="PROSITE" id="PS50089"/>
    </source>
</evidence>
<dbReference type="GO" id="GO:0008270">
    <property type="term" value="F:zinc ion binding"/>
    <property type="evidence" value="ECO:0007669"/>
    <property type="project" value="UniProtKB-KW"/>
</dbReference>
<sequence length="474" mass="54242">MQEQHLENIGQVGVDTTELPVAQRQPVRILMTQTSRTINSSPSPQSSTLQNSVRPLGRTGFFANGVPTNLEEIRPIIAQAYSNPMALTSWFNVRLPGQQQVHTSRSHESPLNDTFVMNIDDEITTRTNPPQSYDQTTNHNTTENFLNNIREASTNTNNISNSSSDNNNTNNINNNNNNNAEEQSLDTLPMSPESRELFQAIQNHLPFAALLILKCIYDHRIGTLCLFISLFVFVKTNNDLKREIAKQQNRSGKTLLHVLLYIFGALAILYFAPNRAPLFYSTESLFFWELLWSIIVTDFILKLITVALKTLLTCLPTTILVCPKRGKYYLWMEATSQFYRSTVPMYSWISYFKNAYHWPEMTIGFILVGLYIASKIRELISRWKFLQTAFLKFWLNVNLGTSPTKEELAASGGVCVICHEEYSTPVRLHCNHIFCENCVSTWLDRERTCPLCRTAITDDPVYRDGHTTHFIQIY</sequence>
<dbReference type="EMBL" id="JAQQBS010001424">
    <property type="protein sequence ID" value="KAK0158874.1"/>
    <property type="molecule type" value="Genomic_DNA"/>
</dbReference>
<protein>
    <recommendedName>
        <fullName evidence="12">RING-type domain-containing protein</fullName>
    </recommendedName>
</protein>
<dbReference type="PROSITE" id="PS50089">
    <property type="entry name" value="ZF_RING_2"/>
    <property type="match status" value="1"/>
</dbReference>